<gene>
    <name evidence="1" type="ORF">RJT34_31245</name>
</gene>
<dbReference type="EMBL" id="JAYKXN010000008">
    <property type="protein sequence ID" value="KAK7263651.1"/>
    <property type="molecule type" value="Genomic_DNA"/>
</dbReference>
<comment type="caution">
    <text evidence="1">The sequence shown here is derived from an EMBL/GenBank/DDBJ whole genome shotgun (WGS) entry which is preliminary data.</text>
</comment>
<evidence type="ECO:0000313" key="1">
    <source>
        <dbReference type="EMBL" id="KAK7263651.1"/>
    </source>
</evidence>
<dbReference type="Proteomes" id="UP001359559">
    <property type="component" value="Unassembled WGS sequence"/>
</dbReference>
<organism evidence="1 2">
    <name type="scientific">Clitoria ternatea</name>
    <name type="common">Butterfly pea</name>
    <dbReference type="NCBI Taxonomy" id="43366"/>
    <lineage>
        <taxon>Eukaryota</taxon>
        <taxon>Viridiplantae</taxon>
        <taxon>Streptophyta</taxon>
        <taxon>Embryophyta</taxon>
        <taxon>Tracheophyta</taxon>
        <taxon>Spermatophyta</taxon>
        <taxon>Magnoliopsida</taxon>
        <taxon>eudicotyledons</taxon>
        <taxon>Gunneridae</taxon>
        <taxon>Pentapetalae</taxon>
        <taxon>rosids</taxon>
        <taxon>fabids</taxon>
        <taxon>Fabales</taxon>
        <taxon>Fabaceae</taxon>
        <taxon>Papilionoideae</taxon>
        <taxon>50 kb inversion clade</taxon>
        <taxon>NPAAA clade</taxon>
        <taxon>indigoferoid/millettioid clade</taxon>
        <taxon>Phaseoleae</taxon>
        <taxon>Clitoria</taxon>
    </lineage>
</organism>
<reference evidence="1 2" key="1">
    <citation type="submission" date="2024-01" db="EMBL/GenBank/DDBJ databases">
        <title>The genomes of 5 underutilized Papilionoideae crops provide insights into root nodulation and disease resistance.</title>
        <authorList>
            <person name="Yuan L."/>
        </authorList>
    </citation>
    <scope>NUCLEOTIDE SEQUENCE [LARGE SCALE GENOMIC DNA]</scope>
    <source>
        <strain evidence="1">LY-2023</strain>
        <tissue evidence="1">Leaf</tissue>
    </source>
</reference>
<proteinExistence type="predicted"/>
<keyword evidence="2" id="KW-1185">Reference proteome</keyword>
<dbReference type="AlphaFoldDB" id="A0AAN9I873"/>
<evidence type="ECO:0000313" key="2">
    <source>
        <dbReference type="Proteomes" id="UP001359559"/>
    </source>
</evidence>
<protein>
    <submittedName>
        <fullName evidence="1">Uncharacterized protein</fullName>
    </submittedName>
</protein>
<accession>A0AAN9I873</accession>
<sequence>MKAKGLGDGLDDLKDGLGVPTYLANLNLKTEGFGNIFVPSFVVDAPPSFPLENPPLFSESTFQQKLLDTMSGMQTSILRYIEDVHSDMCSHMAVICCDMPELRYGQTLQHLSYVPISSCDGH</sequence>
<name>A0AAN9I873_CLITE</name>